<dbReference type="EMBL" id="JFKF01000043">
    <property type="protein sequence ID" value="KDO03277.1"/>
    <property type="molecule type" value="Genomic_DNA"/>
</dbReference>
<dbReference type="RefSeq" id="WP_050755357.1">
    <property type="nucleotide sequence ID" value="NZ_CP113531.1"/>
</dbReference>
<dbReference type="Proteomes" id="UP000027161">
    <property type="component" value="Unassembled WGS sequence"/>
</dbReference>
<protein>
    <submittedName>
        <fullName evidence="1">Uncharacterized protein</fullName>
    </submittedName>
</protein>
<organism evidence="1 2">
    <name type="scientific">Rickettsia tamurae subsp. buchneri</name>
    <dbReference type="NCBI Taxonomy" id="1462938"/>
    <lineage>
        <taxon>Bacteria</taxon>
        <taxon>Pseudomonadati</taxon>
        <taxon>Pseudomonadota</taxon>
        <taxon>Alphaproteobacteria</taxon>
        <taxon>Rickettsiales</taxon>
        <taxon>Rickettsiaceae</taxon>
        <taxon>Rickettsieae</taxon>
        <taxon>Rickettsia</taxon>
        <taxon>spotted fever group</taxon>
    </lineage>
</organism>
<reference evidence="1 2" key="1">
    <citation type="submission" date="2014-02" db="EMBL/GenBank/DDBJ databases">
        <title>Draft genome sequence of Rickettsia buchneri sp. nov. ISO7T.</title>
        <authorList>
            <person name="Felsheim R.F."/>
            <person name="Kurtti T.J."/>
            <person name="Munderloh U.G."/>
        </authorList>
    </citation>
    <scope>NUCLEOTIDE SEQUENCE [LARGE SCALE GENOMIC DNA]</scope>
    <source>
        <strain evidence="1 2">ISO7</strain>
    </source>
</reference>
<name>A0A8E1C0D0_9RICK</name>
<sequence length="235" mass="26992">MGKNFEDNVDLLTNEIEKLLNPNLENILPKNVFLRSIDNKKEEEINKNDKKLLKNNLKFFTASSTFQVPEYNELDQEIFENSIAYYKNNQDALVPNLVLLKTANDEVKLSKIKDILNNHYIKAKSIVGACLNVILDGQKYLKSLEIADLDITLDKQNLVDKLPLLTDKMKESLHSSEVENVKNITLLCKEVKDFLNISPIASVFEEYYNNYQTLKSDIDKAEKVLGEIGIEWSFS</sequence>
<evidence type="ECO:0000313" key="2">
    <source>
        <dbReference type="Proteomes" id="UP000027161"/>
    </source>
</evidence>
<gene>
    <name evidence="1" type="ORF">REISMN_02475</name>
</gene>
<keyword evidence="2" id="KW-1185">Reference proteome</keyword>
<comment type="caution">
    <text evidence="1">The sequence shown here is derived from an EMBL/GenBank/DDBJ whole genome shotgun (WGS) entry which is preliminary data.</text>
</comment>
<proteinExistence type="predicted"/>
<evidence type="ECO:0000313" key="1">
    <source>
        <dbReference type="EMBL" id="KDO03277.1"/>
    </source>
</evidence>
<accession>A0A8E1C0D0</accession>
<dbReference type="AlphaFoldDB" id="A0A8E1C0D0"/>